<evidence type="ECO:0000313" key="3">
    <source>
        <dbReference type="Proteomes" id="UP000627205"/>
    </source>
</evidence>
<organism evidence="2 3">
    <name type="scientific">Oxalicibacterium solurbis</name>
    <dbReference type="NCBI Taxonomy" id="69280"/>
    <lineage>
        <taxon>Bacteria</taxon>
        <taxon>Pseudomonadati</taxon>
        <taxon>Pseudomonadota</taxon>
        <taxon>Betaproteobacteria</taxon>
        <taxon>Burkholderiales</taxon>
        <taxon>Oxalobacteraceae</taxon>
        <taxon>Oxalicibacterium</taxon>
    </lineage>
</organism>
<gene>
    <name evidence="2" type="ORF">GCM10011430_09940</name>
</gene>
<reference evidence="2" key="1">
    <citation type="journal article" date="2014" name="Int. J. Syst. Evol. Microbiol.">
        <title>Complete genome sequence of Corynebacterium casei LMG S-19264T (=DSM 44701T), isolated from a smear-ripened cheese.</title>
        <authorList>
            <consortium name="US DOE Joint Genome Institute (JGI-PGF)"/>
            <person name="Walter F."/>
            <person name="Albersmeier A."/>
            <person name="Kalinowski J."/>
            <person name="Ruckert C."/>
        </authorList>
    </citation>
    <scope>NUCLEOTIDE SEQUENCE</scope>
    <source>
        <strain evidence="2">CCM 7664</strain>
    </source>
</reference>
<sequence length="155" mass="16289">MKTSVFSMTGLAGSLCMLCGTLYAANASAASYKSVGNDPAVMYSAPSERGRKVFIAPRGMPVEVILNQDGWTKVRDATGDLSWMQTKALTAKRNVVVTAASAIIYAAPADTAAAVATAEKNVLLEWQAAAAAGWVKVRHQDGTSGYVKASEIWGE</sequence>
<evidence type="ECO:0008006" key="4">
    <source>
        <dbReference type="Google" id="ProtNLM"/>
    </source>
</evidence>
<dbReference type="AlphaFoldDB" id="A0A8J3B2Q6"/>
<accession>A0A8J3B2Q6</accession>
<keyword evidence="3" id="KW-1185">Reference proteome</keyword>
<evidence type="ECO:0000313" key="2">
    <source>
        <dbReference type="EMBL" id="GGI53820.1"/>
    </source>
</evidence>
<dbReference type="Pfam" id="PF06347">
    <property type="entry name" value="SH3_4"/>
    <property type="match status" value="2"/>
</dbReference>
<feature type="signal peptide" evidence="1">
    <location>
        <begin position="1"/>
        <end position="29"/>
    </location>
</feature>
<dbReference type="Gene3D" id="2.30.30.40">
    <property type="entry name" value="SH3 Domains"/>
    <property type="match status" value="2"/>
</dbReference>
<name>A0A8J3B2Q6_9BURK</name>
<comment type="caution">
    <text evidence="2">The sequence shown here is derived from an EMBL/GenBank/DDBJ whole genome shotgun (WGS) entry which is preliminary data.</text>
</comment>
<dbReference type="EMBL" id="BMDP01000001">
    <property type="protein sequence ID" value="GGI53820.1"/>
    <property type="molecule type" value="Genomic_DNA"/>
</dbReference>
<dbReference type="RefSeq" id="WP_308632364.1">
    <property type="nucleotide sequence ID" value="NZ_BMDP01000001.1"/>
</dbReference>
<feature type="chain" id="PRO_5035216023" description="SH3 domain-containing protein" evidence="1">
    <location>
        <begin position="30"/>
        <end position="155"/>
    </location>
</feature>
<proteinExistence type="predicted"/>
<keyword evidence="1" id="KW-0732">Signal</keyword>
<dbReference type="InterPro" id="IPR010466">
    <property type="entry name" value="DUF1058"/>
</dbReference>
<protein>
    <recommendedName>
        <fullName evidence="4">SH3 domain-containing protein</fullName>
    </recommendedName>
</protein>
<dbReference type="Proteomes" id="UP000627205">
    <property type="component" value="Unassembled WGS sequence"/>
</dbReference>
<evidence type="ECO:0000256" key="1">
    <source>
        <dbReference type="SAM" id="SignalP"/>
    </source>
</evidence>
<reference evidence="2" key="2">
    <citation type="submission" date="2020-09" db="EMBL/GenBank/DDBJ databases">
        <authorList>
            <person name="Sun Q."/>
            <person name="Sedlacek I."/>
        </authorList>
    </citation>
    <scope>NUCLEOTIDE SEQUENCE</scope>
    <source>
        <strain evidence="2">CCM 7664</strain>
    </source>
</reference>